<dbReference type="InterPro" id="IPR013103">
    <property type="entry name" value="RVT_2"/>
</dbReference>
<accession>A0A9Q3EFA1</accession>
<keyword evidence="3" id="KW-1185">Reference proteome</keyword>
<sequence length="243" mass="27214">MLLTIVGLRKWWVNSFDFVVAYLKTDIKEDIWVRPPDGLVVPPGFGCKLWKALYGTKQAGHCWWNCVAGRLRHLGYHVSDFNKSLYIHHSNKGIIWLHLNDGIVAMEDPSMLTEIRWALGESFKLKWAEGCESIIGVDIAAVDGGFDLNQGRLIRSSINTTWDGTPATKTPLPEKCNLMTLGDNKKVEWQKEFIGAVGALSYIAVGTRPDIVYSVNLLAQHAALPGDACNTYWGTWPTRQTRA</sequence>
<dbReference type="Pfam" id="PF07727">
    <property type="entry name" value="RVT_2"/>
    <property type="match status" value="1"/>
</dbReference>
<name>A0A9Q3EFA1_9BASI</name>
<dbReference type="OrthoDB" id="2791290at2759"/>
<protein>
    <recommendedName>
        <fullName evidence="1">Reverse transcriptase Ty1/copia-type domain-containing protein</fullName>
    </recommendedName>
</protein>
<dbReference type="Proteomes" id="UP000765509">
    <property type="component" value="Unassembled WGS sequence"/>
</dbReference>
<gene>
    <name evidence="2" type="ORF">O181_059708</name>
</gene>
<evidence type="ECO:0000313" key="3">
    <source>
        <dbReference type="Proteomes" id="UP000765509"/>
    </source>
</evidence>
<dbReference type="AlphaFoldDB" id="A0A9Q3EFA1"/>
<feature type="domain" description="Reverse transcriptase Ty1/copia-type" evidence="1">
    <location>
        <begin position="2"/>
        <end position="158"/>
    </location>
</feature>
<proteinExistence type="predicted"/>
<comment type="caution">
    <text evidence="2">The sequence shown here is derived from an EMBL/GenBank/DDBJ whole genome shotgun (WGS) entry which is preliminary data.</text>
</comment>
<evidence type="ECO:0000313" key="2">
    <source>
        <dbReference type="EMBL" id="MBW0519993.1"/>
    </source>
</evidence>
<dbReference type="EMBL" id="AVOT02027778">
    <property type="protein sequence ID" value="MBW0519993.1"/>
    <property type="molecule type" value="Genomic_DNA"/>
</dbReference>
<organism evidence="2 3">
    <name type="scientific">Austropuccinia psidii MF-1</name>
    <dbReference type="NCBI Taxonomy" id="1389203"/>
    <lineage>
        <taxon>Eukaryota</taxon>
        <taxon>Fungi</taxon>
        <taxon>Dikarya</taxon>
        <taxon>Basidiomycota</taxon>
        <taxon>Pucciniomycotina</taxon>
        <taxon>Pucciniomycetes</taxon>
        <taxon>Pucciniales</taxon>
        <taxon>Sphaerophragmiaceae</taxon>
        <taxon>Austropuccinia</taxon>
    </lineage>
</organism>
<evidence type="ECO:0000259" key="1">
    <source>
        <dbReference type="Pfam" id="PF07727"/>
    </source>
</evidence>
<reference evidence="2" key="1">
    <citation type="submission" date="2021-03" db="EMBL/GenBank/DDBJ databases">
        <title>Draft genome sequence of rust myrtle Austropuccinia psidii MF-1, a brazilian biotype.</title>
        <authorList>
            <person name="Quecine M.C."/>
            <person name="Pachon D.M.R."/>
            <person name="Bonatelli M.L."/>
            <person name="Correr F.H."/>
            <person name="Franceschini L.M."/>
            <person name="Leite T.F."/>
            <person name="Margarido G.R.A."/>
            <person name="Almeida C.A."/>
            <person name="Ferrarezi J.A."/>
            <person name="Labate C.A."/>
        </authorList>
    </citation>
    <scope>NUCLEOTIDE SEQUENCE</scope>
    <source>
        <strain evidence="2">MF-1</strain>
    </source>
</reference>